<dbReference type="InterPro" id="IPR012967">
    <property type="entry name" value="COMT_dimerisation"/>
</dbReference>
<dbReference type="PANTHER" id="PTHR43712">
    <property type="entry name" value="PUTATIVE (AFU_ORTHOLOGUE AFUA_4G14580)-RELATED"/>
    <property type="match status" value="1"/>
</dbReference>
<dbReference type="InterPro" id="IPR036390">
    <property type="entry name" value="WH_DNA-bd_sf"/>
</dbReference>
<evidence type="ECO:0000256" key="1">
    <source>
        <dbReference type="ARBA" id="ARBA00022603"/>
    </source>
</evidence>
<evidence type="ECO:0000313" key="6">
    <source>
        <dbReference type="EMBL" id="GGW88626.1"/>
    </source>
</evidence>
<evidence type="ECO:0000256" key="2">
    <source>
        <dbReference type="ARBA" id="ARBA00022679"/>
    </source>
</evidence>
<accession>A0ABQ2X074</accession>
<keyword evidence="2" id="KW-0808">Transferase</keyword>
<keyword evidence="7" id="KW-1185">Reference proteome</keyword>
<dbReference type="InterPro" id="IPR036388">
    <property type="entry name" value="WH-like_DNA-bd_sf"/>
</dbReference>
<dbReference type="Pfam" id="PF13649">
    <property type="entry name" value="Methyltransf_25"/>
    <property type="match status" value="1"/>
</dbReference>
<dbReference type="PANTHER" id="PTHR43712:SF2">
    <property type="entry name" value="O-METHYLTRANSFERASE CICE"/>
    <property type="match status" value="1"/>
</dbReference>
<sequence length="337" mass="36533">MSEQSVTTPTPARIHDFAWGLGRTATLVTALDLDVFTAIAEGNDTLEDLGRRTGASRRGLHALLTALHASEFVHREGDRYRLADDVATYLVRGSRAYLGDMRHIHRELNYRIWPQLTEAVRSGIPCKEIFADRADDVWGKITPYLDALGVGAGRWIAGAVEGLVRPRPRILDVGCGYGGTGRALTESWGGTVVGIDREISVSEARRLARDAGLGDRAEYRSGDLFTEPWGGPYDVVLLGNLLHGYPPAQVREILRLSAAALADDGVLLLYEIVPDDTETDPVGAFFSLQMLMTSEGSAHSLDDYGQWLAEAGLPVRRQLRSPTGPGTLVAATRGAVS</sequence>
<dbReference type="RefSeq" id="WP_190049545.1">
    <property type="nucleotide sequence ID" value="NZ_BMWC01000002.1"/>
</dbReference>
<gene>
    <name evidence="6" type="ORF">GCM10010383_17040</name>
</gene>
<feature type="domain" description="O-methyltransferase dimerisation" evidence="4">
    <location>
        <begin position="23"/>
        <end position="89"/>
    </location>
</feature>
<dbReference type="SUPFAM" id="SSF53335">
    <property type="entry name" value="S-adenosyl-L-methionine-dependent methyltransferases"/>
    <property type="match status" value="1"/>
</dbReference>
<organism evidence="6 7">
    <name type="scientific">Streptomyces lomondensis</name>
    <dbReference type="NCBI Taxonomy" id="68229"/>
    <lineage>
        <taxon>Bacteria</taxon>
        <taxon>Bacillati</taxon>
        <taxon>Actinomycetota</taxon>
        <taxon>Actinomycetes</taxon>
        <taxon>Kitasatosporales</taxon>
        <taxon>Streptomycetaceae</taxon>
        <taxon>Streptomyces</taxon>
    </lineage>
</organism>
<dbReference type="Gene3D" id="3.40.50.150">
    <property type="entry name" value="Vaccinia Virus protein VP39"/>
    <property type="match status" value="1"/>
</dbReference>
<evidence type="ECO:0000259" key="5">
    <source>
        <dbReference type="Pfam" id="PF13649"/>
    </source>
</evidence>
<dbReference type="CDD" id="cd02440">
    <property type="entry name" value="AdoMet_MTases"/>
    <property type="match status" value="1"/>
</dbReference>
<dbReference type="EMBL" id="BMWC01000002">
    <property type="protein sequence ID" value="GGW88626.1"/>
    <property type="molecule type" value="Genomic_DNA"/>
</dbReference>
<dbReference type="Proteomes" id="UP000617743">
    <property type="component" value="Unassembled WGS sequence"/>
</dbReference>
<dbReference type="SUPFAM" id="SSF46785">
    <property type="entry name" value="Winged helix' DNA-binding domain"/>
    <property type="match status" value="1"/>
</dbReference>
<reference evidence="7" key="1">
    <citation type="journal article" date="2019" name="Int. J. Syst. Evol. Microbiol.">
        <title>The Global Catalogue of Microorganisms (GCM) 10K type strain sequencing project: providing services to taxonomists for standard genome sequencing and annotation.</title>
        <authorList>
            <consortium name="The Broad Institute Genomics Platform"/>
            <consortium name="The Broad Institute Genome Sequencing Center for Infectious Disease"/>
            <person name="Wu L."/>
            <person name="Ma J."/>
        </authorList>
    </citation>
    <scope>NUCLEOTIDE SEQUENCE [LARGE SCALE GENOMIC DNA]</scope>
    <source>
        <strain evidence="7">JCM 4866</strain>
    </source>
</reference>
<keyword evidence="1" id="KW-0489">Methyltransferase</keyword>
<evidence type="ECO:0000256" key="3">
    <source>
        <dbReference type="ARBA" id="ARBA00022691"/>
    </source>
</evidence>
<comment type="caution">
    <text evidence="6">The sequence shown here is derived from an EMBL/GenBank/DDBJ whole genome shotgun (WGS) entry which is preliminary data.</text>
</comment>
<dbReference type="Gene3D" id="1.10.10.10">
    <property type="entry name" value="Winged helix-like DNA-binding domain superfamily/Winged helix DNA-binding domain"/>
    <property type="match status" value="1"/>
</dbReference>
<proteinExistence type="predicted"/>
<protein>
    <submittedName>
        <fullName evidence="6">O-methyltransferase</fullName>
    </submittedName>
</protein>
<keyword evidence="3" id="KW-0949">S-adenosyl-L-methionine</keyword>
<evidence type="ECO:0000313" key="7">
    <source>
        <dbReference type="Proteomes" id="UP000617743"/>
    </source>
</evidence>
<dbReference type="InterPro" id="IPR016461">
    <property type="entry name" value="COMT-like"/>
</dbReference>
<evidence type="ECO:0000259" key="4">
    <source>
        <dbReference type="Pfam" id="PF08100"/>
    </source>
</evidence>
<dbReference type="Pfam" id="PF08100">
    <property type="entry name" value="Dimerisation"/>
    <property type="match status" value="1"/>
</dbReference>
<dbReference type="InterPro" id="IPR029063">
    <property type="entry name" value="SAM-dependent_MTases_sf"/>
</dbReference>
<dbReference type="InterPro" id="IPR041698">
    <property type="entry name" value="Methyltransf_25"/>
</dbReference>
<feature type="domain" description="Methyltransferase" evidence="5">
    <location>
        <begin position="170"/>
        <end position="265"/>
    </location>
</feature>
<dbReference type="PROSITE" id="PS51683">
    <property type="entry name" value="SAM_OMT_II"/>
    <property type="match status" value="1"/>
</dbReference>
<name>A0ABQ2X074_9ACTN</name>